<accession>A0ACC1TQF6</accession>
<dbReference type="Proteomes" id="UP001163835">
    <property type="component" value="Unassembled WGS sequence"/>
</dbReference>
<sequence length="306" mass="33920">MCIDPYGATGIGSFAPRKCKDNNFAVVEFELDPSKGVSVNDERSLRSSSSRLFSLGRVRPDVILSTTMKSNAMATLVTDKEHSISAVAVQQASKSYFTATRSPYTLCLSVGDNPQRSKFVLYLHKLEGFSLEQRKPLAVYPAFMVLLDSLICPALIIRLTVIASGIISEAVKRFEMRSKFQLEHLIVGRDAGKFVKGLLNPLVLRSIAIRVLSEITGTDAQIPPFPDLRKLQFYWSQSLSIPPVGFEIMDMMYACVNSRIRRSNATGVVPFNMIITASDEQARKMLNHPLLRDLRSKGATVDIVAI</sequence>
<reference evidence="1" key="1">
    <citation type="submission" date="2022-09" db="EMBL/GenBank/DDBJ databases">
        <title>A Global Phylogenomic Analysis of the Shiitake Genus Lentinula.</title>
        <authorList>
            <consortium name="DOE Joint Genome Institute"/>
            <person name="Sierra-Patev S."/>
            <person name="Min B."/>
            <person name="Naranjo-Ortiz M."/>
            <person name="Looney B."/>
            <person name="Konkel Z."/>
            <person name="Slot J.C."/>
            <person name="Sakamoto Y."/>
            <person name="Steenwyk J.L."/>
            <person name="Rokas A."/>
            <person name="Carro J."/>
            <person name="Camarero S."/>
            <person name="Ferreira P."/>
            <person name="Molpeceres G."/>
            <person name="Ruiz-Duenas F.J."/>
            <person name="Serrano A."/>
            <person name="Henrissat B."/>
            <person name="Drula E."/>
            <person name="Hughes K.W."/>
            <person name="Mata J.L."/>
            <person name="Ishikawa N.K."/>
            <person name="Vargas-Isla R."/>
            <person name="Ushijima S."/>
            <person name="Smith C.A."/>
            <person name="Ahrendt S."/>
            <person name="Andreopoulos W."/>
            <person name="He G."/>
            <person name="Labutti K."/>
            <person name="Lipzen A."/>
            <person name="Ng V."/>
            <person name="Riley R."/>
            <person name="Sandor L."/>
            <person name="Barry K."/>
            <person name="Martinez A.T."/>
            <person name="Xiao Y."/>
            <person name="Gibbons J.G."/>
            <person name="Terashima K."/>
            <person name="Grigoriev I.V."/>
            <person name="Hibbett D.S."/>
        </authorList>
    </citation>
    <scope>NUCLEOTIDE SEQUENCE</scope>
    <source>
        <strain evidence="1">TMI1499</strain>
    </source>
</reference>
<comment type="caution">
    <text evidence="1">The sequence shown here is derived from an EMBL/GenBank/DDBJ whole genome shotgun (WGS) entry which is preliminary data.</text>
</comment>
<keyword evidence="2" id="KW-1185">Reference proteome</keyword>
<protein>
    <submittedName>
        <fullName evidence="1">Uncharacterized protein</fullName>
    </submittedName>
</protein>
<evidence type="ECO:0000313" key="2">
    <source>
        <dbReference type="Proteomes" id="UP001163835"/>
    </source>
</evidence>
<dbReference type="EMBL" id="MU795366">
    <property type="protein sequence ID" value="KAJ3806893.1"/>
    <property type="molecule type" value="Genomic_DNA"/>
</dbReference>
<gene>
    <name evidence="1" type="ORF">F5876DRAFT_68561</name>
</gene>
<name>A0ACC1TQF6_9AGAR</name>
<organism evidence="1 2">
    <name type="scientific">Lentinula aff. lateritia</name>
    <dbReference type="NCBI Taxonomy" id="2804960"/>
    <lineage>
        <taxon>Eukaryota</taxon>
        <taxon>Fungi</taxon>
        <taxon>Dikarya</taxon>
        <taxon>Basidiomycota</taxon>
        <taxon>Agaricomycotina</taxon>
        <taxon>Agaricomycetes</taxon>
        <taxon>Agaricomycetidae</taxon>
        <taxon>Agaricales</taxon>
        <taxon>Marasmiineae</taxon>
        <taxon>Omphalotaceae</taxon>
        <taxon>Lentinula</taxon>
    </lineage>
</organism>
<proteinExistence type="predicted"/>
<evidence type="ECO:0000313" key="1">
    <source>
        <dbReference type="EMBL" id="KAJ3806893.1"/>
    </source>
</evidence>